<proteinExistence type="predicted"/>
<accession>A0ABT8B1M6</accession>
<comment type="caution">
    <text evidence="3">The sequence shown here is derived from an EMBL/GenBank/DDBJ whole genome shotgun (WGS) entry which is preliminary data.</text>
</comment>
<keyword evidence="4" id="KW-1185">Reference proteome</keyword>
<feature type="chain" id="PRO_5046823563" description="ChaN family lipoprotein" evidence="2">
    <location>
        <begin position="18"/>
        <end position="278"/>
    </location>
</feature>
<organism evidence="3 4">
    <name type="scientific">Chitinimonas viridis</name>
    <dbReference type="NCBI Taxonomy" id="664880"/>
    <lineage>
        <taxon>Bacteria</taxon>
        <taxon>Pseudomonadati</taxon>
        <taxon>Pseudomonadota</taxon>
        <taxon>Betaproteobacteria</taxon>
        <taxon>Neisseriales</taxon>
        <taxon>Chitinibacteraceae</taxon>
        <taxon>Chitinimonas</taxon>
    </lineage>
</organism>
<protein>
    <recommendedName>
        <fullName evidence="5">ChaN family lipoprotein</fullName>
    </recommendedName>
</protein>
<evidence type="ECO:0008006" key="5">
    <source>
        <dbReference type="Google" id="ProtNLM"/>
    </source>
</evidence>
<dbReference type="EMBL" id="JAUFPU010000003">
    <property type="protein sequence ID" value="MDN3575910.1"/>
    <property type="molecule type" value="Genomic_DNA"/>
</dbReference>
<feature type="region of interest" description="Disordered" evidence="1">
    <location>
        <begin position="258"/>
        <end position="278"/>
    </location>
</feature>
<evidence type="ECO:0000313" key="3">
    <source>
        <dbReference type="EMBL" id="MDN3575910.1"/>
    </source>
</evidence>
<dbReference type="Gene3D" id="3.40.50.11550">
    <property type="match status" value="1"/>
</dbReference>
<feature type="compositionally biased region" description="Low complexity" evidence="1">
    <location>
        <begin position="259"/>
        <end position="268"/>
    </location>
</feature>
<dbReference type="RefSeq" id="WP_290331549.1">
    <property type="nucleotide sequence ID" value="NZ_JAUFPU010000003.1"/>
</dbReference>
<dbReference type="Proteomes" id="UP001180081">
    <property type="component" value="Unassembled WGS sequence"/>
</dbReference>
<gene>
    <name evidence="3" type="ORF">QWZ03_03880</name>
</gene>
<sequence>MKLFAALLAALALPAQALECPPLDITALLAQQPDYVLLGEMHGTEQAPRFTGDMACQLLKTGKPVTLGLEIPSTEQARLDQYLQSDGGQAAREVLLQGKHWDSNEWSDGRSSQAMLALIERVRQWRQAKQPVKLAAFADGGDAGYAAVLGATRKQAEQWVLALVGNIHANRAPLNRLTGAPPMGALLSQQGLTISLNISYPGGEIWACMEGDVPGKSVCGIHPLQGSAKALAAGQITLKQARRDNTLLYDGWFDVGPLSPSAPARPASTGKDESKAAS</sequence>
<evidence type="ECO:0000256" key="1">
    <source>
        <dbReference type="SAM" id="MobiDB-lite"/>
    </source>
</evidence>
<dbReference type="SUPFAM" id="SSF159501">
    <property type="entry name" value="EreA/ChaN-like"/>
    <property type="match status" value="1"/>
</dbReference>
<feature type="signal peptide" evidence="2">
    <location>
        <begin position="1"/>
        <end position="17"/>
    </location>
</feature>
<evidence type="ECO:0000256" key="2">
    <source>
        <dbReference type="SAM" id="SignalP"/>
    </source>
</evidence>
<name>A0ABT8B1M6_9NEIS</name>
<reference evidence="3" key="1">
    <citation type="journal article" date="2014" name="Int. J. Syst. Evol. Microbiol.">
        <title>Complete genome of a new Firmicutes species belonging to the dominant human colonic microbiota ('Ruminococcus bicirculans') reveals two chromosomes and a selective capacity to utilize plant glucans.</title>
        <authorList>
            <consortium name="NISC Comparative Sequencing Program"/>
            <person name="Wegmann U."/>
            <person name="Louis P."/>
            <person name="Goesmann A."/>
            <person name="Henrissat B."/>
            <person name="Duncan S.H."/>
            <person name="Flint H.J."/>
        </authorList>
    </citation>
    <scope>NUCLEOTIDE SEQUENCE</scope>
    <source>
        <strain evidence="3">CECT 7703</strain>
    </source>
</reference>
<reference evidence="3" key="2">
    <citation type="submission" date="2023-06" db="EMBL/GenBank/DDBJ databases">
        <authorList>
            <person name="Lucena T."/>
            <person name="Sun Q."/>
        </authorList>
    </citation>
    <scope>NUCLEOTIDE SEQUENCE</scope>
    <source>
        <strain evidence="3">CECT 7703</strain>
    </source>
</reference>
<keyword evidence="2" id="KW-0732">Signal</keyword>
<evidence type="ECO:0000313" key="4">
    <source>
        <dbReference type="Proteomes" id="UP001180081"/>
    </source>
</evidence>